<dbReference type="AlphaFoldDB" id="M1DSX2"/>
<sequence length="287" mass="32315">MIACLMVRHAIDIARILIFEIHEREFREKTTLPFPCLIIRLVREATVPVLDIDRLVEVTKTVNVGLIWDEAMIGWWRFHLVAYSLTPEVGDTNDDLFATYSTFDEKDRRGFGARQEQTSLPFPVLITELCKRTQVPFRASIDVRITPASSSDIRRIEVAFLWDDAARRNLPQPNTTFVVDPTTFKAEPSTHAPSVDQVGIYFIVPPPYTFYASASSVIPASSSVSTIATMRPTRTLITHISLTQAMIYQMGSLFGSVDVRVTQVKVDMPKIIDRTIENALALLIKSG</sequence>
<keyword evidence="2" id="KW-1185">Reference proteome</keyword>
<protein>
    <recommendedName>
        <fullName evidence="3">Integrase core domain containing protein</fullName>
    </recommendedName>
</protein>
<evidence type="ECO:0000313" key="1">
    <source>
        <dbReference type="EnsemblPlants" id="PGSC0003DMT400093879"/>
    </source>
</evidence>
<dbReference type="Proteomes" id="UP000011115">
    <property type="component" value="Unassembled WGS sequence"/>
</dbReference>
<evidence type="ECO:0000313" key="2">
    <source>
        <dbReference type="Proteomes" id="UP000011115"/>
    </source>
</evidence>
<evidence type="ECO:0008006" key="3">
    <source>
        <dbReference type="Google" id="ProtNLM"/>
    </source>
</evidence>
<reference evidence="1" key="2">
    <citation type="submission" date="2015-06" db="UniProtKB">
        <authorList>
            <consortium name="EnsemblPlants"/>
        </authorList>
    </citation>
    <scope>IDENTIFICATION</scope>
    <source>
        <strain evidence="1">DM1-3 516 R44</strain>
    </source>
</reference>
<proteinExistence type="predicted"/>
<name>M1DSX2_SOLTU</name>
<dbReference type="HOGENOM" id="CLU_971163_0_0_1"/>
<dbReference type="Gramene" id="PGSC0003DMT400093879">
    <property type="protein sequence ID" value="PGSC0003DMT400093879"/>
    <property type="gene ID" value="PGSC0003DMG400043450"/>
</dbReference>
<organism evidence="1 2">
    <name type="scientific">Solanum tuberosum</name>
    <name type="common">Potato</name>
    <dbReference type="NCBI Taxonomy" id="4113"/>
    <lineage>
        <taxon>Eukaryota</taxon>
        <taxon>Viridiplantae</taxon>
        <taxon>Streptophyta</taxon>
        <taxon>Embryophyta</taxon>
        <taxon>Tracheophyta</taxon>
        <taxon>Spermatophyta</taxon>
        <taxon>Magnoliopsida</taxon>
        <taxon>eudicotyledons</taxon>
        <taxon>Gunneridae</taxon>
        <taxon>Pentapetalae</taxon>
        <taxon>asterids</taxon>
        <taxon>lamiids</taxon>
        <taxon>Solanales</taxon>
        <taxon>Solanaceae</taxon>
        <taxon>Solanoideae</taxon>
        <taxon>Solaneae</taxon>
        <taxon>Solanum</taxon>
    </lineage>
</organism>
<accession>M1DSX2</accession>
<dbReference type="EnsemblPlants" id="PGSC0003DMT400093879">
    <property type="protein sequence ID" value="PGSC0003DMT400093879"/>
    <property type="gene ID" value="PGSC0003DMG400043450"/>
</dbReference>
<reference evidence="2" key="1">
    <citation type="journal article" date="2011" name="Nature">
        <title>Genome sequence and analysis of the tuber crop potato.</title>
        <authorList>
            <consortium name="The Potato Genome Sequencing Consortium"/>
        </authorList>
    </citation>
    <scope>NUCLEOTIDE SEQUENCE [LARGE SCALE GENOMIC DNA]</scope>
    <source>
        <strain evidence="2">cv. DM1-3 516 R44</strain>
    </source>
</reference>
<dbReference type="PaxDb" id="4113-PGSC0003DMT400093879"/>
<dbReference type="InParanoid" id="M1DSX2"/>